<comment type="caution">
    <text evidence="3">The sequence shown here is derived from an EMBL/GenBank/DDBJ whole genome shotgun (WGS) entry which is preliminary data.</text>
</comment>
<dbReference type="PANTHER" id="PTHR42943">
    <property type="entry name" value="GLUTATHIONE S-TRANSFERASE KAPPA"/>
    <property type="match status" value="1"/>
</dbReference>
<dbReference type="Proteomes" id="UP001305746">
    <property type="component" value="Unassembled WGS sequence"/>
</dbReference>
<dbReference type="InterPro" id="IPR001853">
    <property type="entry name" value="DSBA-like_thioredoxin_dom"/>
</dbReference>
<dbReference type="InterPro" id="IPR044087">
    <property type="entry name" value="NahD-like"/>
</dbReference>
<organism evidence="3 4">
    <name type="scientific">Marinobacter qingdaonensis</name>
    <dbReference type="NCBI Taxonomy" id="3108486"/>
    <lineage>
        <taxon>Bacteria</taxon>
        <taxon>Pseudomonadati</taxon>
        <taxon>Pseudomonadota</taxon>
        <taxon>Gammaproteobacteria</taxon>
        <taxon>Pseudomonadales</taxon>
        <taxon>Marinobacteraceae</taxon>
        <taxon>Marinobacter</taxon>
    </lineage>
</organism>
<gene>
    <name evidence="3" type="ORF">U5822_00180</name>
</gene>
<dbReference type="SUPFAM" id="SSF52833">
    <property type="entry name" value="Thioredoxin-like"/>
    <property type="match status" value="1"/>
</dbReference>
<proteinExistence type="inferred from homology"/>
<dbReference type="PANTHER" id="PTHR42943:SF2">
    <property type="entry name" value="GLUTATHIONE S-TRANSFERASE KAPPA 1"/>
    <property type="match status" value="1"/>
</dbReference>
<comment type="catalytic activity">
    <reaction evidence="1">
        <text>2-hydroxychromene-2-carboxylate = (3E)-4-(2-hydroxyphenyl)-2-oxobut-3-enoate</text>
        <dbReference type="Rhea" id="RHEA:27401"/>
        <dbReference type="ChEBI" id="CHEBI:59350"/>
        <dbReference type="ChEBI" id="CHEBI:59353"/>
        <dbReference type="EC" id="5.99.1.4"/>
    </reaction>
</comment>
<dbReference type="CDD" id="cd03022">
    <property type="entry name" value="DsbA_HCCA_Iso"/>
    <property type="match status" value="1"/>
</dbReference>
<feature type="domain" description="DSBA-like thioredoxin" evidence="2">
    <location>
        <begin position="5"/>
        <end position="193"/>
    </location>
</feature>
<dbReference type="EMBL" id="JAYDCJ010000001">
    <property type="protein sequence ID" value="MEA1079064.1"/>
    <property type="molecule type" value="Genomic_DNA"/>
</dbReference>
<accession>A0ABU5NTG5</accession>
<dbReference type="InterPro" id="IPR014440">
    <property type="entry name" value="HCCAis_GSTk"/>
</dbReference>
<evidence type="ECO:0000313" key="3">
    <source>
        <dbReference type="EMBL" id="MEA1079064.1"/>
    </source>
</evidence>
<sequence>MTKSLDVYFDVGSPASYLAWTQLPGLAARNGAEINWKPMLLGGVFKATGNSSPAAIPAKSRYSRMDMARFARRYGVPLNFNPHFPVNTLYLMRGAIAYLDTAEFTSYLTAIFEAMWVDERNLGDSAVLAEVLGRANFDPHQVLARCEDPAVKHRLKEITEEAVERGVFGAPTFFVGSEMYFGQDRLGQVERQLLAG</sequence>
<protein>
    <recommendedName>
        <fullName evidence="1">2-hydroxychromene-2-carboxylate isomerase</fullName>
        <ecNumber evidence="1">5.99.1.4</ecNumber>
    </recommendedName>
</protein>
<comment type="similarity">
    <text evidence="1">Belongs to the GST superfamily. NadH family.</text>
</comment>
<dbReference type="InterPro" id="IPR051924">
    <property type="entry name" value="GST_Kappa/NadH"/>
</dbReference>
<keyword evidence="4" id="KW-1185">Reference proteome</keyword>
<keyword evidence="1 3" id="KW-0413">Isomerase</keyword>
<dbReference type="Pfam" id="PF01323">
    <property type="entry name" value="DSBA"/>
    <property type="match status" value="1"/>
</dbReference>
<dbReference type="PIRSF" id="PIRSF006386">
    <property type="entry name" value="HCCAis_GSTk"/>
    <property type="match status" value="1"/>
</dbReference>
<name>A0ABU5NTG5_9GAMM</name>
<evidence type="ECO:0000259" key="2">
    <source>
        <dbReference type="Pfam" id="PF01323"/>
    </source>
</evidence>
<evidence type="ECO:0000256" key="1">
    <source>
        <dbReference type="PIRNR" id="PIRNR006386"/>
    </source>
</evidence>
<dbReference type="InterPro" id="IPR036249">
    <property type="entry name" value="Thioredoxin-like_sf"/>
</dbReference>
<dbReference type="RefSeq" id="WP_322853609.1">
    <property type="nucleotide sequence ID" value="NZ_JAYDCJ010000001.1"/>
</dbReference>
<dbReference type="GO" id="GO:0016853">
    <property type="term" value="F:isomerase activity"/>
    <property type="evidence" value="ECO:0007669"/>
    <property type="project" value="UniProtKB-KW"/>
</dbReference>
<reference evidence="3 4" key="1">
    <citation type="submission" date="2023-12" db="EMBL/GenBank/DDBJ databases">
        <title>Marinobacter qingdaonensis sp. nov., isolated from the intertidal sediment of Qingdao, PR China.</title>
        <authorList>
            <person name="Li Y."/>
        </authorList>
    </citation>
    <scope>NUCLEOTIDE SEQUENCE [LARGE SCALE GENOMIC DNA]</scope>
    <source>
        <strain evidence="3 4">ASW11-75</strain>
    </source>
</reference>
<evidence type="ECO:0000313" key="4">
    <source>
        <dbReference type="Proteomes" id="UP001305746"/>
    </source>
</evidence>
<dbReference type="EC" id="5.99.1.4" evidence="1"/>
<dbReference type="Gene3D" id="3.40.30.10">
    <property type="entry name" value="Glutaredoxin"/>
    <property type="match status" value="1"/>
</dbReference>